<organism evidence="10 11">
    <name type="scientific">Wenzhouxiangella sediminis</name>
    <dbReference type="NCBI Taxonomy" id="1792836"/>
    <lineage>
        <taxon>Bacteria</taxon>
        <taxon>Pseudomonadati</taxon>
        <taxon>Pseudomonadota</taxon>
        <taxon>Gammaproteobacteria</taxon>
        <taxon>Chromatiales</taxon>
        <taxon>Wenzhouxiangellaceae</taxon>
        <taxon>Wenzhouxiangella</taxon>
    </lineage>
</organism>
<dbReference type="SUPFAM" id="SSF52374">
    <property type="entry name" value="Nucleotidylyl transferase"/>
    <property type="match status" value="1"/>
</dbReference>
<dbReference type="PRINTS" id="PR00987">
    <property type="entry name" value="TRNASYNTHGLU"/>
</dbReference>
<evidence type="ECO:0000256" key="4">
    <source>
        <dbReference type="ARBA" id="ARBA00022833"/>
    </source>
</evidence>
<evidence type="ECO:0000259" key="9">
    <source>
        <dbReference type="Pfam" id="PF00749"/>
    </source>
</evidence>
<evidence type="ECO:0000256" key="6">
    <source>
        <dbReference type="ARBA" id="ARBA00023146"/>
    </source>
</evidence>
<dbReference type="GO" id="GO:0008270">
    <property type="term" value="F:zinc ion binding"/>
    <property type="evidence" value="ECO:0007669"/>
    <property type="project" value="UniProtKB-UniRule"/>
</dbReference>
<evidence type="ECO:0000313" key="11">
    <source>
        <dbReference type="Proteomes" id="UP000260351"/>
    </source>
</evidence>
<feature type="domain" description="Glutamyl/glutaminyl-tRNA synthetase class Ib catalytic" evidence="9">
    <location>
        <begin position="132"/>
        <end position="239"/>
    </location>
</feature>
<keyword evidence="2 7" id="KW-0479">Metal-binding</keyword>
<dbReference type="GO" id="GO:0006400">
    <property type="term" value="P:tRNA modification"/>
    <property type="evidence" value="ECO:0007669"/>
    <property type="project" value="InterPro"/>
</dbReference>
<dbReference type="EC" id="6.1.1.-" evidence="7"/>
<dbReference type="PANTHER" id="PTHR43311:SF1">
    <property type="entry name" value="GLUTAMYL-Q TRNA(ASP) SYNTHETASE"/>
    <property type="match status" value="1"/>
</dbReference>
<comment type="function">
    <text evidence="7">Catalyzes the tRNA-independent activation of glutamate in presence of ATP and the subsequent transfer of glutamate onto a tRNA(Asp). Glutamate is transferred on the 2-amino-5-(4,5-dihydroxy-2-cyclopenten-1-yl) moiety of the queuosine in the wobble position of the QUC anticodon.</text>
</comment>
<feature type="binding site" evidence="7">
    <location>
        <position position="119"/>
    </location>
    <ligand>
        <name>Zn(2+)</name>
        <dbReference type="ChEBI" id="CHEBI:29105"/>
    </ligand>
</feature>
<keyword evidence="11" id="KW-1185">Reference proteome</keyword>
<feature type="short sequence motif" description="'HIGH' region" evidence="7">
    <location>
        <begin position="17"/>
        <end position="27"/>
    </location>
</feature>
<dbReference type="EMBL" id="QUZK01000014">
    <property type="protein sequence ID" value="RFF31908.1"/>
    <property type="molecule type" value="Genomic_DNA"/>
</dbReference>
<reference evidence="10 11" key="1">
    <citation type="submission" date="2018-08" db="EMBL/GenBank/DDBJ databases">
        <title>Wenzhouxiangella salilacus sp. nov., a novel bacterium isolated from a saline lake in Xinjiang Province, China.</title>
        <authorList>
            <person name="Han S."/>
        </authorList>
    </citation>
    <scope>NUCLEOTIDE SEQUENCE [LARGE SCALE GENOMIC DNA]</scope>
    <source>
        <strain evidence="10 11">XDB06</strain>
    </source>
</reference>
<feature type="binding site" evidence="7">
    <location>
        <position position="123"/>
    </location>
    <ligand>
        <name>Zn(2+)</name>
        <dbReference type="ChEBI" id="CHEBI:29105"/>
    </ligand>
</feature>
<gene>
    <name evidence="7" type="primary">gluQ</name>
    <name evidence="10" type="ORF">DZC52_02635</name>
</gene>
<accession>A0A3E1KBB9</accession>
<dbReference type="RefSeq" id="WP_116649566.1">
    <property type="nucleotide sequence ID" value="NZ_QUZK01000014.1"/>
</dbReference>
<dbReference type="GO" id="GO:0006424">
    <property type="term" value="P:glutamyl-tRNA aminoacylation"/>
    <property type="evidence" value="ECO:0007669"/>
    <property type="project" value="InterPro"/>
</dbReference>
<feature type="domain" description="Glutamyl/glutaminyl-tRNA synthetase class Ib catalytic" evidence="9">
    <location>
        <begin position="14"/>
        <end position="112"/>
    </location>
</feature>
<comment type="similarity">
    <text evidence="7">Belongs to the class-I aminoacyl-tRNA synthetase family. GluQ subfamily.</text>
</comment>
<name>A0A3E1KBB9_9GAMM</name>
<dbReference type="GO" id="GO:0005524">
    <property type="term" value="F:ATP binding"/>
    <property type="evidence" value="ECO:0007669"/>
    <property type="project" value="UniProtKB-KW"/>
</dbReference>
<comment type="cofactor">
    <cofactor evidence="7">
        <name>Zn(2+)</name>
        <dbReference type="ChEBI" id="CHEBI:29105"/>
    </cofactor>
    <text evidence="7">Binds 1 zinc ion per subunit.</text>
</comment>
<dbReference type="Gene3D" id="3.40.50.620">
    <property type="entry name" value="HUPs"/>
    <property type="match status" value="1"/>
</dbReference>
<feature type="short sequence motif" description="'KMSKS' region" evidence="7">
    <location>
        <begin position="234"/>
        <end position="238"/>
    </location>
</feature>
<feature type="binding site" evidence="7">
    <location>
        <position position="108"/>
    </location>
    <ligand>
        <name>Zn(2+)</name>
        <dbReference type="ChEBI" id="CHEBI:29105"/>
    </ligand>
</feature>
<dbReference type="InterPro" id="IPR020058">
    <property type="entry name" value="Glu/Gln-tRNA-synth_Ib_cat-dom"/>
</dbReference>
<protein>
    <recommendedName>
        <fullName evidence="7">Glutamyl-Q tRNA(Asp) synthetase</fullName>
        <shortName evidence="7">Glu-Q-RSs</shortName>
        <ecNumber evidence="7">6.1.1.-</ecNumber>
    </recommendedName>
</protein>
<dbReference type="AlphaFoldDB" id="A0A3E1KBB9"/>
<dbReference type="OrthoDB" id="9807503at2"/>
<dbReference type="PANTHER" id="PTHR43311">
    <property type="entry name" value="GLUTAMATE--TRNA LIGASE"/>
    <property type="match status" value="1"/>
</dbReference>
<dbReference type="InterPro" id="IPR049940">
    <property type="entry name" value="GluQ/Sye"/>
</dbReference>
<evidence type="ECO:0000313" key="10">
    <source>
        <dbReference type="EMBL" id="RFF31908.1"/>
    </source>
</evidence>
<feature type="binding site" evidence="7">
    <location>
        <begin position="14"/>
        <end position="18"/>
    </location>
    <ligand>
        <name>L-glutamate</name>
        <dbReference type="ChEBI" id="CHEBI:29985"/>
    </ligand>
</feature>
<sequence>MTAPDGAPPAYIGRFAPSPTGALHFGSLVAAVGSYLRARSLRGRWLVRIEDLDPPREVPGAAEEQVETLAAFGLVPDAPVAYQSRSAALHQKALQQLLDSGAAYWCGCSRRDLPDDGIYPGTCRHGLPPGREPRSVRMRTDNAEIECFVDAVQGEYCDHPGRMGGDFIILRGDGLIAYQLAVVVDDAASAITEVVRGADLIDSTPRQLLVYRRLGLKPPDWMHLPIVTDDNGRKLSKSDDDDPVIARPRAEALRLALRALGHEPPAGARWLDTQMNWALANFDIARIPRGPVAVGVHPL</sequence>
<feature type="binding site" evidence="7">
    <location>
        <position position="50"/>
    </location>
    <ligand>
        <name>L-glutamate</name>
        <dbReference type="ChEBI" id="CHEBI:29985"/>
    </ligand>
</feature>
<proteinExistence type="inferred from homology"/>
<evidence type="ECO:0000256" key="5">
    <source>
        <dbReference type="ARBA" id="ARBA00022840"/>
    </source>
</evidence>
<evidence type="ECO:0000256" key="3">
    <source>
        <dbReference type="ARBA" id="ARBA00022741"/>
    </source>
</evidence>
<dbReference type="Pfam" id="PF00749">
    <property type="entry name" value="tRNA-synt_1c"/>
    <property type="match status" value="2"/>
</dbReference>
<keyword evidence="6 7" id="KW-0030">Aminoacyl-tRNA synthetase</keyword>
<keyword evidence="4 7" id="KW-0862">Zinc</keyword>
<keyword evidence="1 7" id="KW-0436">Ligase</keyword>
<dbReference type="GO" id="GO:0005829">
    <property type="term" value="C:cytosol"/>
    <property type="evidence" value="ECO:0007669"/>
    <property type="project" value="TreeGrafter"/>
</dbReference>
<evidence type="ECO:0000256" key="7">
    <source>
        <dbReference type="HAMAP-Rule" id="MF_01428"/>
    </source>
</evidence>
<keyword evidence="3 7" id="KW-0547">Nucleotide-binding</keyword>
<dbReference type="HAMAP" id="MF_01428">
    <property type="entry name" value="Glu_Q_tRNA_synth"/>
    <property type="match status" value="1"/>
</dbReference>
<dbReference type="InterPro" id="IPR000924">
    <property type="entry name" value="Glu/Gln-tRNA-synth"/>
</dbReference>
<evidence type="ECO:0000256" key="8">
    <source>
        <dbReference type="RuleBase" id="RU363037"/>
    </source>
</evidence>
<feature type="binding site" evidence="7">
    <location>
        <position position="237"/>
    </location>
    <ligand>
        <name>ATP</name>
        <dbReference type="ChEBI" id="CHEBI:30616"/>
    </ligand>
</feature>
<keyword evidence="8" id="KW-0648">Protein biosynthesis</keyword>
<dbReference type="InterPro" id="IPR014729">
    <property type="entry name" value="Rossmann-like_a/b/a_fold"/>
</dbReference>
<feature type="binding site" evidence="7">
    <location>
        <position position="178"/>
    </location>
    <ligand>
        <name>L-glutamate</name>
        <dbReference type="ChEBI" id="CHEBI:29985"/>
    </ligand>
</feature>
<evidence type="ECO:0000256" key="1">
    <source>
        <dbReference type="ARBA" id="ARBA00022598"/>
    </source>
</evidence>
<comment type="caution">
    <text evidence="10">The sequence shown here is derived from an EMBL/GenBank/DDBJ whole genome shotgun (WGS) entry which is preliminary data.</text>
</comment>
<dbReference type="Proteomes" id="UP000260351">
    <property type="component" value="Unassembled WGS sequence"/>
</dbReference>
<feature type="binding site" evidence="7">
    <location>
        <position position="196"/>
    </location>
    <ligand>
        <name>L-glutamate</name>
        <dbReference type="ChEBI" id="CHEBI:29985"/>
    </ligand>
</feature>
<dbReference type="GO" id="GO:0004818">
    <property type="term" value="F:glutamate-tRNA ligase activity"/>
    <property type="evidence" value="ECO:0007669"/>
    <property type="project" value="TreeGrafter"/>
</dbReference>
<evidence type="ECO:0000256" key="2">
    <source>
        <dbReference type="ARBA" id="ARBA00022723"/>
    </source>
</evidence>
<dbReference type="NCBIfam" id="TIGR03838">
    <property type="entry name" value="queuosine_YadB"/>
    <property type="match status" value="1"/>
</dbReference>
<dbReference type="NCBIfam" id="NF004314">
    <property type="entry name" value="PRK05710.1-3"/>
    <property type="match status" value="1"/>
</dbReference>
<dbReference type="InterPro" id="IPR022380">
    <property type="entry name" value="Glu-Q_tRNA(Asp)_Synthase"/>
</dbReference>
<keyword evidence="5 7" id="KW-0067">ATP-binding</keyword>
<feature type="binding site" evidence="7">
    <location>
        <position position="106"/>
    </location>
    <ligand>
        <name>Zn(2+)</name>
        <dbReference type="ChEBI" id="CHEBI:29105"/>
    </ligand>
</feature>